<dbReference type="GO" id="GO:0005524">
    <property type="term" value="F:ATP binding"/>
    <property type="evidence" value="ECO:0007669"/>
    <property type="project" value="UniProtKB-KW"/>
</dbReference>
<feature type="region of interest" description="Disordered" evidence="3">
    <location>
        <begin position="1315"/>
        <end position="1442"/>
    </location>
</feature>
<dbReference type="SUPFAM" id="SSF52540">
    <property type="entry name" value="P-loop containing nucleoside triphosphate hydrolases"/>
    <property type="match status" value="2"/>
</dbReference>
<organism evidence="7 8">
    <name type="scientific">Tilletia indica</name>
    <dbReference type="NCBI Taxonomy" id="43049"/>
    <lineage>
        <taxon>Eukaryota</taxon>
        <taxon>Fungi</taxon>
        <taxon>Dikarya</taxon>
        <taxon>Basidiomycota</taxon>
        <taxon>Ustilaginomycotina</taxon>
        <taxon>Exobasidiomycetes</taxon>
        <taxon>Tilletiales</taxon>
        <taxon>Tilletiaceae</taxon>
        <taxon>Tilletia</taxon>
    </lineage>
</organism>
<dbReference type="Gene3D" id="3.40.50.300">
    <property type="entry name" value="P-loop containing nucleotide triphosphate hydrolases"/>
    <property type="match status" value="1"/>
</dbReference>
<dbReference type="GO" id="GO:0006310">
    <property type="term" value="P:DNA recombination"/>
    <property type="evidence" value="ECO:0007669"/>
    <property type="project" value="UniProtKB-KW"/>
</dbReference>
<keyword evidence="1" id="KW-0347">Helicase</keyword>
<reference evidence="7" key="2">
    <citation type="journal article" date="2019" name="IMA Fungus">
        <title>Genome sequencing and comparison of five Tilletia species to identify candidate genes for the detection of regulated species infecting wheat.</title>
        <authorList>
            <person name="Nguyen H.D.T."/>
            <person name="Sultana T."/>
            <person name="Kesanakurti P."/>
            <person name="Hambleton S."/>
        </authorList>
    </citation>
    <scope>NUCLEOTIDE SEQUENCE</scope>
    <source>
        <strain evidence="7">DAOMC 236416</strain>
    </source>
</reference>
<dbReference type="GO" id="GO:0043139">
    <property type="term" value="F:5'-3' DNA helicase activity"/>
    <property type="evidence" value="ECO:0007669"/>
    <property type="project" value="UniProtKB-EC"/>
</dbReference>
<comment type="cofactor">
    <cofactor evidence="1">
        <name>Mg(2+)</name>
        <dbReference type="ChEBI" id="CHEBI:18420"/>
    </cofactor>
</comment>
<dbReference type="InterPro" id="IPR049163">
    <property type="entry name" value="Pif1-like_2B_dom"/>
</dbReference>
<evidence type="ECO:0000259" key="4">
    <source>
        <dbReference type="Pfam" id="PF05970"/>
    </source>
</evidence>
<keyword evidence="1" id="KW-0067">ATP-binding</keyword>
<feature type="coiled-coil region" evidence="2">
    <location>
        <begin position="1204"/>
        <end position="1240"/>
    </location>
</feature>
<feature type="compositionally biased region" description="Polar residues" evidence="3">
    <location>
        <begin position="1488"/>
        <end position="1497"/>
    </location>
</feature>
<dbReference type="PANTHER" id="PTHR10492:SF57">
    <property type="entry name" value="ATP-DEPENDENT DNA HELICASE"/>
    <property type="match status" value="1"/>
</dbReference>
<evidence type="ECO:0000259" key="6">
    <source>
        <dbReference type="Pfam" id="PF21530"/>
    </source>
</evidence>
<dbReference type="InterPro" id="IPR025476">
    <property type="entry name" value="Helitron_helicase-like"/>
</dbReference>
<dbReference type="GO" id="GO:0000723">
    <property type="term" value="P:telomere maintenance"/>
    <property type="evidence" value="ECO:0007669"/>
    <property type="project" value="InterPro"/>
</dbReference>
<keyword evidence="1" id="KW-0378">Hydrolase</keyword>
<feature type="region of interest" description="Disordered" evidence="3">
    <location>
        <begin position="1459"/>
        <end position="1520"/>
    </location>
</feature>
<accession>A0A8T8T241</accession>
<sequence length="1520" mass="169940">MTVAGQMGIYTFKIQGQLCHKIGSLLPPDGVDPAFAQVYFVETDPASATGIRMQNGGRRLDIDIVSAIEALLRQVNPYARLLLHARPLLEELSTPEHDVAIKLLQPGRDTGADPRTYNRPSVCEVAALIVTPTGSDFAIAPRDILIRYQSGDIRRISHLHASFLPLRFPILIPYGHFGWQDAIPLGLGPRALFSTDPATAAAALQHSDVVRGRGRGGSIHVSLDQFHAYHVHERHSFSTLFVSQTLFQEWLVDAWVVTEQNRISFLNFNQDMLRREVYSGLRDALLSGADLNNIGTRTILPSTFTNGPRFWQARYHDAMSLVRVFGKPDLFITMTCNPKWEEITKELRPGQVPSDRPDLVTRVFNLKLRHLLHLLLKVHVLGVVAAYVHSVEFQKRGLPHAHILLILATSHKLRTRDDVDSVVSAELPDPATDEELFDVISTTMIHGPCTPGQSCMNDPRYPGKCSKGYPMRFRDTTSMDSDGYPDYRRRDHGIVAERRVSGGAIWAADNTWVVPHNRYLSKTLACHLNVEVCSSMAAVKYLYKYVLKGPDHISIQSDPEANDEIQNYLNARYVSPCEAMYRVLSLPLHGISPSIRTLDIHLPNQQPVTFSPDQRSAEQSLRESAKRSKLLAFFDLCVRLPNETADLTYPNVPMRFVWHQAQSEWRPRQRGEGQIGRIFYVPHTAQEKYYLRRLLHEVASPKSFDDLYTFEGRKYSTFRAACSARGLLTDDAEWHRCLDEAAAIQSGAALRHLFCLIIFNNEVEDIPSLYDAHKLDLADDCAFQLRLRGVRDPTQDRILSLSRHLLGIEIGRLGNDKSLADFGIPAPDDEYASDISSAPSAVFREQQWDRSQQAQVAMDRVEQMNDEQRDVYHAVTGAVDNNQPATFFLHGSGGCGKTFVMNAILAHVRGQGLFAIAVASSGIAALMLEGGRTSHFRFKLPLGIDSTSSCSIRAQSDTAQVFRRTALFVWDEAPMMTRHAFEAVDRMLQDIRKDTRNFGGCTMLMSGDWKQTLPVVRKASEAQVISVCLHNSHLWNTTTQLRLSVNVRLLNTQGTDLASQQAYGAWILDVGTGQGNDAEGTLEILQSLRLHAQGIDQLCDFVYDDLLAVSEGRAQYFRRRAILHSRNSDVDITNAHMLDRFPGYPFHFYAADRALDVGGQQDHSFTPEYLASLAPSGLPPYKLTLKLHAVVMMIRNLDPSIVERAKQERQLDMLDLEKKRLALQKAIDDLADECEAEEDEIVHIKPPATRASASRVLISPSPEETEDEDHEPQSEWMKGNIKMRKDKDGRVWSFMPFFKTWVPIERKLRENISSLGDEDNPIEIPDSQDDVFRTSTSRKKHGASTMTEKTKKHDTTTPSQPVNVPSPSSPSTSKQSGHHIAAKKSKLPASPTAFNSPKHTKPSTKRISKVRNKGKGKATESQIQMDKFVNPSQPTTSTPFPPLQFAFASSSSADVVASSSSSVDKFRSLRTPPTTTIETSPSRKLESLSLSCTTIPTSPHPHSASTKAPIVKPLVEYDSD</sequence>
<dbReference type="EMBL" id="LWDF02000189">
    <property type="protein sequence ID" value="KAE8254486.1"/>
    <property type="molecule type" value="Genomic_DNA"/>
</dbReference>
<protein>
    <recommendedName>
        <fullName evidence="1">ATP-dependent DNA helicase</fullName>
        <ecNumber evidence="1">5.6.2.3</ecNumber>
    </recommendedName>
</protein>
<dbReference type="EC" id="5.6.2.3" evidence="1"/>
<comment type="caution">
    <text evidence="7">The sequence shown here is derived from an EMBL/GenBank/DDBJ whole genome shotgun (WGS) entry which is preliminary data.</text>
</comment>
<dbReference type="PANTHER" id="PTHR10492">
    <property type="match status" value="1"/>
</dbReference>
<dbReference type="InterPro" id="IPR027417">
    <property type="entry name" value="P-loop_NTPase"/>
</dbReference>
<feature type="compositionally biased region" description="Basic residues" evidence="3">
    <location>
        <begin position="1376"/>
        <end position="1386"/>
    </location>
</feature>
<feature type="domain" description="Helitron helicase-like" evidence="5">
    <location>
        <begin position="226"/>
        <end position="405"/>
    </location>
</feature>
<feature type="compositionally biased region" description="Low complexity" evidence="3">
    <location>
        <begin position="1431"/>
        <end position="1442"/>
    </location>
</feature>
<feature type="domain" description="DNA helicase Pif1-like 2B" evidence="6">
    <location>
        <begin position="1168"/>
        <end position="1200"/>
    </location>
</feature>
<dbReference type="Pfam" id="PF14214">
    <property type="entry name" value="Helitron_like_N"/>
    <property type="match status" value="1"/>
</dbReference>
<gene>
    <name evidence="7" type="ORF">A4X13_0g3408</name>
</gene>
<keyword evidence="8" id="KW-1185">Reference proteome</keyword>
<comment type="catalytic activity">
    <reaction evidence="1">
        <text>ATP + H2O = ADP + phosphate + H(+)</text>
        <dbReference type="Rhea" id="RHEA:13065"/>
        <dbReference type="ChEBI" id="CHEBI:15377"/>
        <dbReference type="ChEBI" id="CHEBI:15378"/>
        <dbReference type="ChEBI" id="CHEBI:30616"/>
        <dbReference type="ChEBI" id="CHEBI:43474"/>
        <dbReference type="ChEBI" id="CHEBI:456216"/>
        <dbReference type="EC" id="5.6.2.3"/>
    </reaction>
</comment>
<evidence type="ECO:0000259" key="5">
    <source>
        <dbReference type="Pfam" id="PF14214"/>
    </source>
</evidence>
<evidence type="ECO:0000313" key="7">
    <source>
        <dbReference type="EMBL" id="KAE8254486.1"/>
    </source>
</evidence>
<proteinExistence type="inferred from homology"/>
<dbReference type="Pfam" id="PF05970">
    <property type="entry name" value="PIF1"/>
    <property type="match status" value="1"/>
</dbReference>
<keyword evidence="1" id="KW-0547">Nucleotide-binding</keyword>
<evidence type="ECO:0000256" key="2">
    <source>
        <dbReference type="SAM" id="Coils"/>
    </source>
</evidence>
<keyword evidence="1" id="KW-0234">DNA repair</keyword>
<feature type="domain" description="DNA helicase Pif1-like DEAD-box helicase" evidence="4">
    <location>
        <begin position="863"/>
        <end position="1078"/>
    </location>
</feature>
<keyword evidence="2" id="KW-0175">Coiled coil</keyword>
<keyword evidence="1" id="KW-0227">DNA damage</keyword>
<evidence type="ECO:0000313" key="8">
    <source>
        <dbReference type="Proteomes" id="UP000077521"/>
    </source>
</evidence>
<evidence type="ECO:0000256" key="3">
    <source>
        <dbReference type="SAM" id="MobiDB-lite"/>
    </source>
</evidence>
<dbReference type="Proteomes" id="UP000077521">
    <property type="component" value="Unassembled WGS sequence"/>
</dbReference>
<dbReference type="GO" id="GO:0016787">
    <property type="term" value="F:hydrolase activity"/>
    <property type="evidence" value="ECO:0007669"/>
    <property type="project" value="UniProtKB-KW"/>
</dbReference>
<feature type="compositionally biased region" description="Acidic residues" evidence="3">
    <location>
        <begin position="1316"/>
        <end position="1329"/>
    </location>
</feature>
<feature type="compositionally biased region" description="Low complexity" evidence="3">
    <location>
        <begin position="1459"/>
        <end position="1480"/>
    </location>
</feature>
<feature type="compositionally biased region" description="Low complexity" evidence="3">
    <location>
        <begin position="1356"/>
        <end position="1375"/>
    </location>
</feature>
<name>A0A8T8T241_9BASI</name>
<comment type="similarity">
    <text evidence="1">Belongs to the helicase family.</text>
</comment>
<reference evidence="7" key="1">
    <citation type="submission" date="2016-04" db="EMBL/GenBank/DDBJ databases">
        <authorList>
            <person name="Nguyen H.D."/>
            <person name="Samba Siva P."/>
            <person name="Cullis J."/>
            <person name="Levesque C.A."/>
            <person name="Hambleton S."/>
        </authorList>
    </citation>
    <scope>NUCLEOTIDE SEQUENCE</scope>
    <source>
        <strain evidence="7">DAOMC 236416</strain>
    </source>
</reference>
<feature type="compositionally biased region" description="Basic residues" evidence="3">
    <location>
        <begin position="1398"/>
        <end position="1416"/>
    </location>
</feature>
<evidence type="ECO:0000256" key="1">
    <source>
        <dbReference type="RuleBase" id="RU363044"/>
    </source>
</evidence>
<dbReference type="GO" id="GO:0006281">
    <property type="term" value="P:DNA repair"/>
    <property type="evidence" value="ECO:0007669"/>
    <property type="project" value="UniProtKB-KW"/>
</dbReference>
<dbReference type="Pfam" id="PF21530">
    <property type="entry name" value="Pif1_2B_dom"/>
    <property type="match status" value="1"/>
</dbReference>
<dbReference type="InterPro" id="IPR010285">
    <property type="entry name" value="DNA_helicase_pif1-like_DEAD"/>
</dbReference>
<keyword evidence="1" id="KW-0233">DNA recombination</keyword>